<dbReference type="RefSeq" id="WP_159232499.1">
    <property type="nucleotide sequence ID" value="NZ_CACSIP010000025.1"/>
</dbReference>
<gene>
    <name evidence="1" type="ORF">AELLOGFF_04868</name>
</gene>
<dbReference type="OrthoDB" id="4578443at2"/>
<accession>A0A5S9R387</accession>
<organism evidence="1 2">
    <name type="scientific">Mycolicibacterium vanbaalenii</name>
    <name type="common">Mycobacterium vanbaalenii</name>
    <dbReference type="NCBI Taxonomy" id="110539"/>
    <lineage>
        <taxon>Bacteria</taxon>
        <taxon>Bacillati</taxon>
        <taxon>Actinomycetota</taxon>
        <taxon>Actinomycetes</taxon>
        <taxon>Mycobacteriales</taxon>
        <taxon>Mycobacteriaceae</taxon>
        <taxon>Mycolicibacterium</taxon>
    </lineage>
</organism>
<proteinExistence type="predicted"/>
<evidence type="ECO:0000313" key="1">
    <source>
        <dbReference type="EMBL" id="CAA0126573.1"/>
    </source>
</evidence>
<dbReference type="AlphaFoldDB" id="A0A5S9R387"/>
<reference evidence="1 2" key="1">
    <citation type="submission" date="2019-11" db="EMBL/GenBank/DDBJ databases">
        <authorList>
            <person name="Holert J."/>
        </authorList>
    </citation>
    <scope>NUCLEOTIDE SEQUENCE [LARGE SCALE GENOMIC DNA]</scope>
    <source>
        <strain evidence="1">BC8_1</strain>
    </source>
</reference>
<keyword evidence="2" id="KW-1185">Reference proteome</keyword>
<evidence type="ECO:0000313" key="2">
    <source>
        <dbReference type="Proteomes" id="UP000430146"/>
    </source>
</evidence>
<name>A0A5S9R387_MYCVN</name>
<dbReference type="Proteomes" id="UP000430146">
    <property type="component" value="Unassembled WGS sequence"/>
</dbReference>
<sequence>MSAIVVHPEHLNVLIWAGLQDPRLGALRWQTPRLAEELQPENASEVGQMLLDANIAAVNYMYGGNSEAETYTYRPPRHRGWTGVELLNALHCYRYQSDEHPDWEGSHAQAFIAALESRIVHRLPGYTSGPWAITPHSLPAAAKRSA</sequence>
<protein>
    <submittedName>
        <fullName evidence="1">Uncharacterized protein</fullName>
    </submittedName>
</protein>
<dbReference type="EMBL" id="CACSIP010000025">
    <property type="protein sequence ID" value="CAA0126573.1"/>
    <property type="molecule type" value="Genomic_DNA"/>
</dbReference>